<dbReference type="CDD" id="cd01127">
    <property type="entry name" value="TrwB_TraG_TraD_VirD4"/>
    <property type="match status" value="1"/>
</dbReference>
<dbReference type="Gene3D" id="3.40.50.300">
    <property type="entry name" value="P-loop containing nucleotide triphosphate hydrolases"/>
    <property type="match status" value="1"/>
</dbReference>
<evidence type="ECO:0000313" key="8">
    <source>
        <dbReference type="EMBL" id="GAA4687278.1"/>
    </source>
</evidence>
<evidence type="ECO:0000256" key="6">
    <source>
        <dbReference type="ARBA" id="ARBA00023136"/>
    </source>
</evidence>
<dbReference type="Pfam" id="PF02534">
    <property type="entry name" value="T4SS-DNA_transf"/>
    <property type="match status" value="1"/>
</dbReference>
<protein>
    <recommendedName>
        <fullName evidence="10">Type IV secretory system conjugative DNA transfer VirD4/TraG family protein</fullName>
    </recommendedName>
</protein>
<evidence type="ECO:0008006" key="10">
    <source>
        <dbReference type="Google" id="ProtNLM"/>
    </source>
</evidence>
<proteinExistence type="inferred from homology"/>
<evidence type="ECO:0000313" key="9">
    <source>
        <dbReference type="Proteomes" id="UP001501295"/>
    </source>
</evidence>
<dbReference type="RefSeq" id="WP_345377493.1">
    <property type="nucleotide sequence ID" value="NZ_BAABLM010000014.1"/>
</dbReference>
<keyword evidence="6 7" id="KW-0472">Membrane</keyword>
<evidence type="ECO:0000256" key="5">
    <source>
        <dbReference type="ARBA" id="ARBA00022989"/>
    </source>
</evidence>
<keyword evidence="5 7" id="KW-1133">Transmembrane helix</keyword>
<organism evidence="8 9">
    <name type="scientific">Frondihabitans cladoniiphilus</name>
    <dbReference type="NCBI Taxonomy" id="715785"/>
    <lineage>
        <taxon>Bacteria</taxon>
        <taxon>Bacillati</taxon>
        <taxon>Actinomycetota</taxon>
        <taxon>Actinomycetes</taxon>
        <taxon>Micrococcales</taxon>
        <taxon>Microbacteriaceae</taxon>
        <taxon>Frondihabitans</taxon>
    </lineage>
</organism>
<dbReference type="PANTHER" id="PTHR37937">
    <property type="entry name" value="CONJUGATIVE TRANSFER: DNA TRANSPORT"/>
    <property type="match status" value="1"/>
</dbReference>
<evidence type="ECO:0000256" key="7">
    <source>
        <dbReference type="SAM" id="Phobius"/>
    </source>
</evidence>
<evidence type="ECO:0000256" key="3">
    <source>
        <dbReference type="ARBA" id="ARBA00022475"/>
    </source>
</evidence>
<feature type="transmembrane region" description="Helical" evidence="7">
    <location>
        <begin position="23"/>
        <end position="46"/>
    </location>
</feature>
<dbReference type="InterPro" id="IPR027417">
    <property type="entry name" value="P-loop_NTPase"/>
</dbReference>
<evidence type="ECO:0000256" key="1">
    <source>
        <dbReference type="ARBA" id="ARBA00004651"/>
    </source>
</evidence>
<dbReference type="InterPro" id="IPR051539">
    <property type="entry name" value="T4SS-coupling_protein"/>
</dbReference>
<dbReference type="SUPFAM" id="SSF52540">
    <property type="entry name" value="P-loop containing nucleoside triphosphate hydrolases"/>
    <property type="match status" value="1"/>
</dbReference>
<accession>A0ABP8WD68</accession>
<name>A0ABP8WD68_9MICO</name>
<keyword evidence="3" id="KW-1003">Cell membrane</keyword>
<dbReference type="PANTHER" id="PTHR37937:SF1">
    <property type="entry name" value="CONJUGATIVE TRANSFER: DNA TRANSPORT"/>
    <property type="match status" value="1"/>
</dbReference>
<keyword evidence="4 7" id="KW-0812">Transmembrane</keyword>
<gene>
    <name evidence="8" type="ORF">GCM10025780_37700</name>
</gene>
<comment type="caution">
    <text evidence="8">The sequence shown here is derived from an EMBL/GenBank/DDBJ whole genome shotgun (WGS) entry which is preliminary data.</text>
</comment>
<evidence type="ECO:0000256" key="2">
    <source>
        <dbReference type="ARBA" id="ARBA00008806"/>
    </source>
</evidence>
<sequence length="637" mass="67933">MMTWGPQAHGGAAAPNLKRGGGWLWWFPVLWAFTFPAWLIGLLASIGTPVGFACPGTKPSDPQNCPDVTRPLIAGQMQGFGDLLLWAFILTGAIGVWIGWLNGRRATRPFYARPYLTIAAFVVSLPQAIAYLIGYFLGRLPRTGRPKSPSKRALSRTESHQLIAAPNTVAAITDRIAGRTGKLPGAVLGWSLDGSDTLVTAPPRGGVLVLGPPGSGKTSAVLIPSVLIAPGACVSSSIKSDIMIATAPTRAGKGRVWHFDPGGDEITPPGIEPVRWSPLVSVRSWDDALQVGQTMAEPLFQGGNGGNDRHFIGRATDWVQTLLYAAHLGALPIAAVARWALSAADEDTQTEIVTILGDAEADGDEGAGIAVQKLLGLIATPDKERGSIISTMVGLLRVYDSVSARKVGDNPNFDPRTFVESNDTLYITARPDKQSLYAPLLAALLEQIRFETYDRTKREQAGLEQVLPHVTFALDEANTTAPIPLPAIISEAGGQGLHIIVGIQALGPAVARWGDAARSFLTLFPTKVIFRGVFDKDTVSALSSASGEYDRQMTSYSVSTSYLGKYSLPIQQVTPSYTAQRQQVLTEGDITSIPRGRALVWDGPTWGLLGIGMHWNTAVWQAVSGQVLLPTLPSGSN</sequence>
<feature type="transmembrane region" description="Helical" evidence="7">
    <location>
        <begin position="83"/>
        <end position="103"/>
    </location>
</feature>
<dbReference type="InterPro" id="IPR003688">
    <property type="entry name" value="TraG/VirD4"/>
</dbReference>
<comment type="subcellular location">
    <subcellularLocation>
        <location evidence="1">Cell membrane</location>
        <topology evidence="1">Multi-pass membrane protein</topology>
    </subcellularLocation>
</comment>
<feature type="transmembrane region" description="Helical" evidence="7">
    <location>
        <begin position="115"/>
        <end position="137"/>
    </location>
</feature>
<keyword evidence="9" id="KW-1185">Reference proteome</keyword>
<evidence type="ECO:0000256" key="4">
    <source>
        <dbReference type="ARBA" id="ARBA00022692"/>
    </source>
</evidence>
<reference evidence="9" key="1">
    <citation type="journal article" date="2019" name="Int. J. Syst. Evol. Microbiol.">
        <title>The Global Catalogue of Microorganisms (GCM) 10K type strain sequencing project: providing services to taxonomists for standard genome sequencing and annotation.</title>
        <authorList>
            <consortium name="The Broad Institute Genomics Platform"/>
            <consortium name="The Broad Institute Genome Sequencing Center for Infectious Disease"/>
            <person name="Wu L."/>
            <person name="Ma J."/>
        </authorList>
    </citation>
    <scope>NUCLEOTIDE SEQUENCE [LARGE SCALE GENOMIC DNA]</scope>
    <source>
        <strain evidence="9">JCM 18956</strain>
    </source>
</reference>
<comment type="similarity">
    <text evidence="2">Belongs to the VirD4/TraG family.</text>
</comment>
<dbReference type="Proteomes" id="UP001501295">
    <property type="component" value="Unassembled WGS sequence"/>
</dbReference>
<dbReference type="EMBL" id="BAABLM010000014">
    <property type="protein sequence ID" value="GAA4687278.1"/>
    <property type="molecule type" value="Genomic_DNA"/>
</dbReference>